<reference evidence="2 3" key="1">
    <citation type="journal article" date="2018" name="Syst. Appl. Microbiol.">
        <title>Ereboglobus luteus gen. nov. sp. nov. from cockroach guts, and new insights into the oxygen relationship of the genera Opitutus and Didymococcus (Verrucomicrobia: Opitutaceae).</title>
        <authorList>
            <person name="Tegtmeier D."/>
            <person name="Belitz A."/>
            <person name="Radek R."/>
            <person name="Heimerl T."/>
            <person name="Brune A."/>
        </authorList>
    </citation>
    <scope>NUCLEOTIDE SEQUENCE [LARGE SCALE GENOMIC DNA]</scope>
    <source>
        <strain evidence="2 3">Ho45</strain>
    </source>
</reference>
<dbReference type="RefSeq" id="WP_108825662.1">
    <property type="nucleotide sequence ID" value="NZ_CP023004.1"/>
</dbReference>
<dbReference type="InterPro" id="IPR036291">
    <property type="entry name" value="NAD(P)-bd_dom_sf"/>
</dbReference>
<dbReference type="CDD" id="cd05233">
    <property type="entry name" value="SDR_c"/>
    <property type="match status" value="1"/>
</dbReference>
<dbReference type="GO" id="GO:0032787">
    <property type="term" value="P:monocarboxylic acid metabolic process"/>
    <property type="evidence" value="ECO:0007669"/>
    <property type="project" value="UniProtKB-ARBA"/>
</dbReference>
<dbReference type="SUPFAM" id="SSF51735">
    <property type="entry name" value="NAD(P)-binding Rossmann-fold domains"/>
    <property type="match status" value="1"/>
</dbReference>
<dbReference type="InterPro" id="IPR050259">
    <property type="entry name" value="SDR"/>
</dbReference>
<dbReference type="InterPro" id="IPR002347">
    <property type="entry name" value="SDR_fam"/>
</dbReference>
<protein>
    <submittedName>
        <fullName evidence="2">Short-chain dehydrogenase</fullName>
    </submittedName>
</protein>
<keyword evidence="3" id="KW-1185">Reference proteome</keyword>
<sequence length="256" mass="27504">MIKQLFNLHGKTALVTGGGQGIGRAIALALAENGADVVITYLGNDALASQTAADAAALGAKTWLWRFDIMTDNLRESWREFAAANNINVDILVTNASLQIRRDWEAIDADEFTRQINTNIRSTLQLIQETTPRMKQTGWGRILNIGSVQQVRPHRQMLVYAATKSALVNMVKNLAAQLAPSGITVNNLAPGTIGTARNETALSDPDYKKLVESKIPLGKIGRPEDCAALAALLCSDAGRYITGADIPVDGGMGLCF</sequence>
<dbReference type="Gene3D" id="3.40.50.720">
    <property type="entry name" value="NAD(P)-binding Rossmann-like Domain"/>
    <property type="match status" value="1"/>
</dbReference>
<proteinExistence type="inferred from homology"/>
<evidence type="ECO:0000256" key="1">
    <source>
        <dbReference type="ARBA" id="ARBA00006484"/>
    </source>
</evidence>
<dbReference type="PRINTS" id="PR00080">
    <property type="entry name" value="SDRFAMILY"/>
</dbReference>
<dbReference type="Proteomes" id="UP000244896">
    <property type="component" value="Chromosome"/>
</dbReference>
<dbReference type="OrthoDB" id="9803333at2"/>
<name>A0A2U8E4I2_9BACT</name>
<organism evidence="2 3">
    <name type="scientific">Ereboglobus luteus</name>
    <dbReference type="NCBI Taxonomy" id="1796921"/>
    <lineage>
        <taxon>Bacteria</taxon>
        <taxon>Pseudomonadati</taxon>
        <taxon>Verrucomicrobiota</taxon>
        <taxon>Opitutia</taxon>
        <taxon>Opitutales</taxon>
        <taxon>Opitutaceae</taxon>
        <taxon>Ereboglobus</taxon>
    </lineage>
</organism>
<dbReference type="PROSITE" id="PS00061">
    <property type="entry name" value="ADH_SHORT"/>
    <property type="match status" value="1"/>
</dbReference>
<dbReference type="PRINTS" id="PR00081">
    <property type="entry name" value="GDHRDH"/>
</dbReference>
<dbReference type="EMBL" id="CP023004">
    <property type="protein sequence ID" value="AWI09848.1"/>
    <property type="molecule type" value="Genomic_DNA"/>
</dbReference>
<evidence type="ECO:0000313" key="3">
    <source>
        <dbReference type="Proteomes" id="UP000244896"/>
    </source>
</evidence>
<dbReference type="Pfam" id="PF13561">
    <property type="entry name" value="adh_short_C2"/>
    <property type="match status" value="1"/>
</dbReference>
<dbReference type="AlphaFoldDB" id="A0A2U8E4I2"/>
<dbReference type="FunFam" id="3.40.50.720:FF:000084">
    <property type="entry name" value="Short-chain dehydrogenase reductase"/>
    <property type="match status" value="1"/>
</dbReference>
<dbReference type="InterPro" id="IPR020904">
    <property type="entry name" value="Sc_DH/Rdtase_CS"/>
</dbReference>
<comment type="similarity">
    <text evidence="1">Belongs to the short-chain dehydrogenases/reductases (SDR) family.</text>
</comment>
<dbReference type="PANTHER" id="PTHR42879">
    <property type="entry name" value="3-OXOACYL-(ACYL-CARRIER-PROTEIN) REDUCTASE"/>
    <property type="match status" value="1"/>
</dbReference>
<gene>
    <name evidence="2" type="ORF">CKA38_11840</name>
</gene>
<accession>A0A2U8E4I2</accession>
<evidence type="ECO:0000313" key="2">
    <source>
        <dbReference type="EMBL" id="AWI09848.1"/>
    </source>
</evidence>
<dbReference type="KEGG" id="elut:CKA38_11840"/>